<dbReference type="HOGENOM" id="CLU_112807_1_0_0"/>
<evidence type="ECO:0008006" key="4">
    <source>
        <dbReference type="Google" id="ProtNLM"/>
    </source>
</evidence>
<dbReference type="Proteomes" id="UP000001505">
    <property type="component" value="Chromosome"/>
</dbReference>
<accession>D6YW74</accession>
<reference evidence="2 3" key="1">
    <citation type="journal article" date="2010" name="PLoS ONE">
        <title>The Waddlia genome: a window into chlamydial biology.</title>
        <authorList>
            <person name="Bertelli C."/>
            <person name="Collyn F."/>
            <person name="Croxatto A."/>
            <person name="Ruckert C."/>
            <person name="Polkinghorne A."/>
            <person name="Kebbi-Beghdadi C."/>
            <person name="Goesmann A."/>
            <person name="Vaughan L."/>
            <person name="Greub G."/>
        </authorList>
    </citation>
    <scope>NUCLEOTIDE SEQUENCE [LARGE SCALE GENOMIC DNA]</scope>
    <source>
        <strain evidence="3">ATCC VR-1470 / WSU 86-1044</strain>
    </source>
</reference>
<gene>
    <name evidence="2" type="ordered locus">wcw_1026</name>
</gene>
<evidence type="ECO:0000313" key="3">
    <source>
        <dbReference type="Proteomes" id="UP000001505"/>
    </source>
</evidence>
<dbReference type="eggNOG" id="ENOG5032RKN">
    <property type="taxonomic scope" value="Bacteria"/>
</dbReference>
<name>D6YW74_WADCW</name>
<keyword evidence="1" id="KW-1133">Transmembrane helix</keyword>
<dbReference type="EMBL" id="CP001928">
    <property type="protein sequence ID" value="ADI38385.1"/>
    <property type="molecule type" value="Genomic_DNA"/>
</dbReference>
<keyword evidence="1" id="KW-0472">Membrane</keyword>
<dbReference type="InterPro" id="IPR022584">
    <property type="entry name" value="DUF2937"/>
</dbReference>
<sequence length="168" mass="19100">MRNWLFGLIDRFLVVAGALIFSQAPQFFSQYMHRLAGHVEELKIHIKTIQQAALKSGKELPEYLMKFSLHQDPDVSMQGQMMQGMLNRYADLNQSLSALLDSTPLTRPFVFLQHFNFEIAKATAANFQPGVLLTVEGAAYAVLGMGIGYIVFRFIHAVVFFFFKKIYS</sequence>
<proteinExistence type="predicted"/>
<dbReference type="KEGG" id="wch:wcw_1026"/>
<keyword evidence="3" id="KW-1185">Reference proteome</keyword>
<evidence type="ECO:0000256" key="1">
    <source>
        <dbReference type="SAM" id="Phobius"/>
    </source>
</evidence>
<dbReference type="OrthoDB" id="193051at2"/>
<dbReference type="Pfam" id="PF11157">
    <property type="entry name" value="DUF2937"/>
    <property type="match status" value="1"/>
</dbReference>
<protein>
    <recommendedName>
        <fullName evidence="4">DUF2937 family protein</fullName>
    </recommendedName>
</protein>
<feature type="transmembrane region" description="Helical" evidence="1">
    <location>
        <begin position="138"/>
        <end position="163"/>
    </location>
</feature>
<keyword evidence="1" id="KW-0812">Transmembrane</keyword>
<dbReference type="STRING" id="716544.wcw_1026"/>
<dbReference type="AlphaFoldDB" id="D6YW74"/>
<dbReference type="RefSeq" id="WP_013182099.1">
    <property type="nucleotide sequence ID" value="NC_014225.1"/>
</dbReference>
<evidence type="ECO:0000313" key="2">
    <source>
        <dbReference type="EMBL" id="ADI38385.1"/>
    </source>
</evidence>
<organism evidence="2 3">
    <name type="scientific">Waddlia chondrophila (strain ATCC VR-1470 / WSU 86-1044)</name>
    <dbReference type="NCBI Taxonomy" id="716544"/>
    <lineage>
        <taxon>Bacteria</taxon>
        <taxon>Pseudomonadati</taxon>
        <taxon>Chlamydiota</taxon>
        <taxon>Chlamydiia</taxon>
        <taxon>Parachlamydiales</taxon>
        <taxon>Waddliaceae</taxon>
        <taxon>Waddlia</taxon>
    </lineage>
</organism>